<organism evidence="1 2">
    <name type="scientific">Pistacia integerrima</name>
    <dbReference type="NCBI Taxonomy" id="434235"/>
    <lineage>
        <taxon>Eukaryota</taxon>
        <taxon>Viridiplantae</taxon>
        <taxon>Streptophyta</taxon>
        <taxon>Embryophyta</taxon>
        <taxon>Tracheophyta</taxon>
        <taxon>Spermatophyta</taxon>
        <taxon>Magnoliopsida</taxon>
        <taxon>eudicotyledons</taxon>
        <taxon>Gunneridae</taxon>
        <taxon>Pentapetalae</taxon>
        <taxon>rosids</taxon>
        <taxon>malvids</taxon>
        <taxon>Sapindales</taxon>
        <taxon>Anacardiaceae</taxon>
        <taxon>Pistacia</taxon>
    </lineage>
</organism>
<protein>
    <submittedName>
        <fullName evidence="1">Uncharacterized protein</fullName>
    </submittedName>
</protein>
<reference evidence="2" key="1">
    <citation type="journal article" date="2023" name="G3 (Bethesda)">
        <title>Genome assembly and association tests identify interacting loci associated with vigor, precocity, and sex in interspecific pistachio rootstocks.</title>
        <authorList>
            <person name="Palmer W."/>
            <person name="Jacygrad E."/>
            <person name="Sagayaradj S."/>
            <person name="Cavanaugh K."/>
            <person name="Han R."/>
            <person name="Bertier L."/>
            <person name="Beede B."/>
            <person name="Kafkas S."/>
            <person name="Golino D."/>
            <person name="Preece J."/>
            <person name="Michelmore R."/>
        </authorList>
    </citation>
    <scope>NUCLEOTIDE SEQUENCE [LARGE SCALE GENOMIC DNA]</scope>
</reference>
<evidence type="ECO:0000313" key="1">
    <source>
        <dbReference type="EMBL" id="KAJ0031488.1"/>
    </source>
</evidence>
<proteinExistence type="predicted"/>
<comment type="caution">
    <text evidence="1">The sequence shown here is derived from an EMBL/GenBank/DDBJ whole genome shotgun (WGS) entry which is preliminary data.</text>
</comment>
<gene>
    <name evidence="1" type="ORF">Pint_13741</name>
</gene>
<keyword evidence="2" id="KW-1185">Reference proteome</keyword>
<dbReference type="EMBL" id="CM047743">
    <property type="protein sequence ID" value="KAJ0031488.1"/>
    <property type="molecule type" value="Genomic_DNA"/>
</dbReference>
<name>A0ACC0YAD1_9ROSI</name>
<evidence type="ECO:0000313" key="2">
    <source>
        <dbReference type="Proteomes" id="UP001163603"/>
    </source>
</evidence>
<accession>A0ACC0YAD1</accession>
<sequence length="529" mass="61734">MKPQLFNLIFQLFGIDCEMWNIDPDEVSYIVLIKDMKTCVAEENEIVQLYPNEKFRIEAKLPWLYVDAFPVQSLESLQPLPEPNPNKPNDNETENHRKGFRDDDFHWSDASNEDDEIGSGFGGAIGNVDGEAGDNEWGIVFRSIVHFRMVLKDYIIQRGFAVRRVYNQKRRIKAVCKVEGCPFHIYAALMIDKHSYQIRKYEHTHTCLRVYNNPDASVAWIAEKMGDFIRSHKGCCVKPLDAELGRVHFLEIHKRKLYRARRIATGMTQKQHAESFAWLFKYTHILQVTNPRSMTELRYFIGIDGCHLKGYYGGVLLSPVSMDANNWIFPLAICVCEAENNDSWGFFLRLLHDFLGDLEHVTFMSDRQKGIINALQAEWPNARSRFCAWHVYANFRKNFPGIHLRKLFWQVSRAANRINFVEAMGMVKDVDENAHKWLLENEPDQWSRHAFDTTSKSDYITNNMSECFNSWLGEDRELPILSLLELYRCRVMKRLQCRFEAGTKWVTPLPPVVHRKINKLIESARNVNI</sequence>
<dbReference type="Proteomes" id="UP001163603">
    <property type="component" value="Chromosome 8"/>
</dbReference>